<dbReference type="AlphaFoldDB" id="A0AAV4M1C4"/>
<keyword evidence="2" id="KW-1185">Reference proteome</keyword>
<organism evidence="1 2">
    <name type="scientific">Babesia caballi</name>
    <dbReference type="NCBI Taxonomy" id="5871"/>
    <lineage>
        <taxon>Eukaryota</taxon>
        <taxon>Sar</taxon>
        <taxon>Alveolata</taxon>
        <taxon>Apicomplexa</taxon>
        <taxon>Aconoidasida</taxon>
        <taxon>Piroplasmida</taxon>
        <taxon>Babesiidae</taxon>
        <taxon>Babesia</taxon>
    </lineage>
</organism>
<protein>
    <submittedName>
        <fullName evidence="1">Variant erythrocyte surface antigen-1 family protein</fullName>
    </submittedName>
</protein>
<evidence type="ECO:0000313" key="2">
    <source>
        <dbReference type="Proteomes" id="UP001497744"/>
    </source>
</evidence>
<dbReference type="RefSeq" id="XP_067718213.1">
    <property type="nucleotide sequence ID" value="XM_067862112.1"/>
</dbReference>
<dbReference type="EMBL" id="BPLF01000006">
    <property type="protein sequence ID" value="GIX66144.1"/>
    <property type="molecule type" value="Genomic_DNA"/>
</dbReference>
<name>A0AAV4M1C4_BABCB</name>
<dbReference type="InterPro" id="IPR024751">
    <property type="entry name" value="VESA1"/>
</dbReference>
<accession>A0AAV4M1C4</accession>
<dbReference type="Pfam" id="PF12785">
    <property type="entry name" value="VESA1_N"/>
    <property type="match status" value="1"/>
</dbReference>
<comment type="caution">
    <text evidence="1">The sequence shown here is derived from an EMBL/GenBank/DDBJ whole genome shotgun (WGS) entry which is preliminary data.</text>
</comment>
<sequence length="984" mass="106644">MTPHPASTLAHTSASITHLSQGLLGFLNVRDTVLALPLDSPLSALVNLSSDCPSNLKEAIGWILRVTGKDGGGSDYTRALAEAVKGLLGTAAKEVESLTSKSDGNGSEHTTLKEVLSKAKAWVEKDVEGGLFGNSPGPIGRLSDGLAAFIGYGSKGTFADPPTAGKLTGAGIAPSNMATHRLCDATIAFTIGVLEGCRKKVGGGNVTKLDTVITKLHETYGAGPDGLKDVATKVQSGLNGQFKGTQVNQFIDDIGTAFDSNLKTGLSDSADNVATKVGAYLKGVFNSKWSSDGGDNIANKLQQLGQQLQSTIPYDPSDSNISQQITSVNTAIKTEGTKPDYLKPILTAGKSAFMDQLKKRNYESYHKVATIGNINTTHAKIFLGCLPFIFNNLSYFYWQCRDGGPWRNQNLTGNALSAFMQGHWFFNSGMNENMTGTSVVRNVLDKKFPELQTAASATQHKSYSDFLKNFKSTGIETWRGRSSTVTTSNYLSGLYILCSCYFQCQQITTANIAVRAPHTIREMLYFLAALQFSPQYDAFDRYVTAYFKGIVPNSQSKDDFYLTLQVADSGSSKTNNTLSAADLKSHLLSTCIFIPGALGVMQGPGGSQNNSEPWLHVLFCNSAFNFKYPRGASLFSLISNYAYALQFQVLFLYLMCSNYVSLCGWNNCTYGKEVKPNGSGTSSLKSHICPGLKCRDDPSKCNHKKGGGGTNCNHNNYDKTGGCGQSPNNSPLQAFLTDGIQGMCRQHPGSSYHLATCSGAMCHVPMGFAGNLRTDTKAGGNIYRSLIFFCARSTSPLRQLCENLGCLTKRTPRLLGDLFGFTWHLKGQLFKSGKSAEESVKDFMASIGFSNYSRSSQITPSTFLTYVTQKIKQLGSHSSSKAIEKALSLFSGLPFWYNIFMVKPDESLPAALFNLKGTDHKPSTYKNSLHNDLFSLYNPHCSNQSCGKYLMPLCFSNGATYSPQARPFLSFLGPLPFRRLGVRI</sequence>
<dbReference type="Proteomes" id="UP001497744">
    <property type="component" value="Unassembled WGS sequence"/>
</dbReference>
<proteinExistence type="predicted"/>
<gene>
    <name evidence="1" type="ORF">BcabD6B2_55800</name>
</gene>
<reference evidence="1 2" key="1">
    <citation type="submission" date="2021-06" db="EMBL/GenBank/DDBJ databases">
        <title>Genome sequence of Babesia caballi.</title>
        <authorList>
            <person name="Yamagishi J."/>
            <person name="Kidaka T."/>
            <person name="Ochi A."/>
        </authorList>
    </citation>
    <scope>NUCLEOTIDE SEQUENCE [LARGE SCALE GENOMIC DNA]</scope>
    <source>
        <strain evidence="1">USDA-D6B2</strain>
    </source>
</reference>
<evidence type="ECO:0000313" key="1">
    <source>
        <dbReference type="EMBL" id="GIX66144.1"/>
    </source>
</evidence>
<dbReference type="GeneID" id="94197625"/>